<evidence type="ECO:0000259" key="1">
    <source>
        <dbReference type="Pfam" id="PF09362"/>
    </source>
</evidence>
<evidence type="ECO:0000313" key="2">
    <source>
        <dbReference type="EMBL" id="CBX93131.1"/>
    </source>
</evidence>
<gene>
    <name evidence="2" type="ORF">LEMA_P040320.1</name>
</gene>
<protein>
    <recommendedName>
        <fullName evidence="1">DUF1996 domain-containing protein</fullName>
    </recommendedName>
</protein>
<dbReference type="PANTHER" id="PTHR43662">
    <property type="match status" value="1"/>
</dbReference>
<dbReference type="PANTHER" id="PTHR43662:SF13">
    <property type="entry name" value="DUF1996 DOMAIN-CONTAINING PROTEIN"/>
    <property type="match status" value="1"/>
</dbReference>
<dbReference type="AlphaFoldDB" id="E4ZPA6"/>
<reference evidence="3" key="1">
    <citation type="journal article" date="2011" name="Nat. Commun.">
        <title>Effector diversification within compartments of the Leptosphaeria maculans genome affected by Repeat-Induced Point mutations.</title>
        <authorList>
            <person name="Rouxel T."/>
            <person name="Grandaubert J."/>
            <person name="Hane J.K."/>
            <person name="Hoede C."/>
            <person name="van de Wouw A.P."/>
            <person name="Couloux A."/>
            <person name="Dominguez V."/>
            <person name="Anthouard V."/>
            <person name="Bally P."/>
            <person name="Bourras S."/>
            <person name="Cozijnsen A.J."/>
            <person name="Ciuffetti L.M."/>
            <person name="Degrave A."/>
            <person name="Dilmaghani A."/>
            <person name="Duret L."/>
            <person name="Fudal I."/>
            <person name="Goodwin S.B."/>
            <person name="Gout L."/>
            <person name="Glaser N."/>
            <person name="Linglin J."/>
            <person name="Kema G.H.J."/>
            <person name="Lapalu N."/>
            <person name="Lawrence C.B."/>
            <person name="May K."/>
            <person name="Meyer M."/>
            <person name="Ollivier B."/>
            <person name="Poulain J."/>
            <person name="Schoch C.L."/>
            <person name="Simon A."/>
            <person name="Spatafora J.W."/>
            <person name="Stachowiak A."/>
            <person name="Turgeon B.G."/>
            <person name="Tyler B.M."/>
            <person name="Vincent D."/>
            <person name="Weissenbach J."/>
            <person name="Amselem J."/>
            <person name="Quesneville H."/>
            <person name="Oliver R.P."/>
            <person name="Wincker P."/>
            <person name="Balesdent M.-H."/>
            <person name="Howlett B.J."/>
        </authorList>
    </citation>
    <scope>NUCLEOTIDE SEQUENCE [LARGE SCALE GENOMIC DNA]</scope>
    <source>
        <strain evidence="3">JN3 / isolate v23.1.3 / race Av1-4-5-6-7-8</strain>
    </source>
</reference>
<keyword evidence="3" id="KW-1185">Reference proteome</keyword>
<evidence type="ECO:0000313" key="3">
    <source>
        <dbReference type="Proteomes" id="UP000002668"/>
    </source>
</evidence>
<organism evidence="3">
    <name type="scientific">Leptosphaeria maculans (strain JN3 / isolate v23.1.3 / race Av1-4-5-6-7-8)</name>
    <name type="common">Blackleg fungus</name>
    <name type="synonym">Phoma lingam</name>
    <dbReference type="NCBI Taxonomy" id="985895"/>
    <lineage>
        <taxon>Eukaryota</taxon>
        <taxon>Fungi</taxon>
        <taxon>Dikarya</taxon>
        <taxon>Ascomycota</taxon>
        <taxon>Pezizomycotina</taxon>
        <taxon>Dothideomycetes</taxon>
        <taxon>Pleosporomycetidae</taxon>
        <taxon>Pleosporales</taxon>
        <taxon>Pleosporineae</taxon>
        <taxon>Leptosphaeriaceae</taxon>
        <taxon>Plenodomus</taxon>
        <taxon>Plenodomus lingam/Leptosphaeria maculans species complex</taxon>
    </lineage>
</organism>
<dbReference type="eggNOG" id="ENOG502RXTA">
    <property type="taxonomic scope" value="Eukaryota"/>
</dbReference>
<proteinExistence type="predicted"/>
<dbReference type="STRING" id="985895.E4ZPA6"/>
<dbReference type="InParanoid" id="E4ZPA6"/>
<dbReference type="HOGENOM" id="CLU_363711_0_0_1"/>
<accession>E4ZPA6</accession>
<dbReference type="VEuPathDB" id="FungiDB:LEMA_P040320.1"/>
<dbReference type="Pfam" id="PF09362">
    <property type="entry name" value="DUF1996"/>
    <property type="match status" value="1"/>
</dbReference>
<name>E4ZPA6_LEPMJ</name>
<dbReference type="InterPro" id="IPR018535">
    <property type="entry name" value="DUF1996"/>
</dbReference>
<dbReference type="Proteomes" id="UP000002668">
    <property type="component" value="Genome"/>
</dbReference>
<dbReference type="EMBL" id="FP929105">
    <property type="protein sequence ID" value="CBX93131.1"/>
    <property type="molecule type" value="Genomic_DNA"/>
</dbReference>
<sequence>MQLIDPHGPHAFKTSKLPASSLVKPRLDTDRVAVVRFRDRRPMRQAQHDPALHLFSQPLVFSPDTGVPSWVDGRTFQGSKAPRFPRLWFWRAWLAGHFNTTPPPRGPGLLGTSSGHGSPGCAGAGPLVHWSTGYKVYYNIHIVGGSLGLPVLGPLCTARAKWLFVSPGMVQVSPVFVCTKLCIHFSDANPDFQILADHPSSLDTAQAIPVHVMRRRRQSTLSGSVGVVCYSTRYFSLYFGPLSNRYRYGTLLWILRGCSSRAREQKESYTSRILVKSLSIRLCDLKLFQRIGNQLMSSAILTVQHLALGHPVPRIHRRSEAKIQGLHGSMGHLDPMLIIQRRIRQRFEAPCGNGTGHLHVPRSNVPVIYLDKLLLSEAGARDYPLAGSIVVGICVLSQVTTTTYRVPHVGLSYLRGLNNSHLPTFHQFRYKSMRWTIALPSLGLVAPTKALIRFGCSQLVVDRLDPLVEPGNAPSAHLHQIIGGNSFLPNMDPSVHDPANLSTCTTCQPADDFSNYWTASLYFRARNGTYRRVPQKANTGFEGQNGGMTVYYMQNQLADYQQQAKVKAFQPLVGAPTASTKPEADKYPQLTYTCLQNMGTRFPETKSFPKKPCPSGIMVNLRFPTCWDGKNLDSPDHMSHVTYPVSGTFESQGPCPSSHPVRVPQVMYEVIYETGAFNDPSIWPEDGSQPFVYSFGDKTGFGNHGDYLFGWKDDALQKIMDEECYVNCSSMRTQSIEQMNACSVSRKVVEDIGDDDWITVLPGQAQTV</sequence>
<dbReference type="OrthoDB" id="74764at2759"/>
<feature type="domain" description="DUF1996" evidence="1">
    <location>
        <begin position="465"/>
        <end position="711"/>
    </location>
</feature>